<evidence type="ECO:0000313" key="2">
    <source>
        <dbReference type="Proteomes" id="UP000477722"/>
    </source>
</evidence>
<comment type="caution">
    <text evidence="1">The sequence shown here is derived from an EMBL/GenBank/DDBJ whole genome shotgun (WGS) entry which is preliminary data.</text>
</comment>
<reference evidence="1 2" key="1">
    <citation type="submission" date="2020-02" db="EMBL/GenBank/DDBJ databases">
        <title>Whole-genome analyses of novel actinobacteria.</title>
        <authorList>
            <person name="Sahin N."/>
            <person name="Tatar D."/>
        </authorList>
    </citation>
    <scope>NUCLEOTIDE SEQUENCE [LARGE SCALE GENOMIC DNA]</scope>
    <source>
        <strain evidence="1 2">SB3404</strain>
    </source>
</reference>
<dbReference type="InterPro" id="IPR039452">
    <property type="entry name" value="DUF5403"/>
</dbReference>
<evidence type="ECO:0000313" key="1">
    <source>
        <dbReference type="EMBL" id="NGO71450.1"/>
    </source>
</evidence>
<accession>A0A6G4X3I9</accession>
<keyword evidence="2" id="KW-1185">Reference proteome</keyword>
<name>A0A6G4X3I9_9ACTN</name>
<proteinExistence type="predicted"/>
<protein>
    <submittedName>
        <fullName evidence="1">DUF5403 family protein</fullName>
    </submittedName>
</protein>
<dbReference type="RefSeq" id="WP_165301083.1">
    <property type="nucleotide sequence ID" value="NZ_JAAKZZ010000305.1"/>
</dbReference>
<gene>
    <name evidence="1" type="ORF">G5C65_24480</name>
</gene>
<dbReference type="EMBL" id="JAAKZZ010000305">
    <property type="protein sequence ID" value="NGO71450.1"/>
    <property type="molecule type" value="Genomic_DNA"/>
</dbReference>
<dbReference type="Proteomes" id="UP000477722">
    <property type="component" value="Unassembled WGS sequence"/>
</dbReference>
<dbReference type="Pfam" id="PF17395">
    <property type="entry name" value="DUF5403"/>
    <property type="match status" value="1"/>
</dbReference>
<organism evidence="1 2">
    <name type="scientific">Streptomyces boncukensis</name>
    <dbReference type="NCBI Taxonomy" id="2711219"/>
    <lineage>
        <taxon>Bacteria</taxon>
        <taxon>Bacillati</taxon>
        <taxon>Actinomycetota</taxon>
        <taxon>Actinomycetes</taxon>
        <taxon>Kitasatosporales</taxon>
        <taxon>Streptomycetaceae</taxon>
        <taxon>Streptomyces</taxon>
    </lineage>
</organism>
<dbReference type="AlphaFoldDB" id="A0A6G4X3I9"/>
<sequence length="100" mass="11037">MVNVRLHASRQLARMPGVREAVRSRANSIASRARSDLAQHRAEGHARIEVTRGRTDVVVSLVDVAALSIEYGRDDFTNGRGRHVGAMQGLYIMTRAARRG</sequence>